<keyword evidence="13" id="KW-0443">Lipid metabolism</keyword>
<dbReference type="Pfam" id="PF01066">
    <property type="entry name" value="CDP-OH_P_transf"/>
    <property type="match status" value="1"/>
</dbReference>
<comment type="function">
    <text evidence="1">This protein catalyzes the committed step to the synthesis of the acidic phospholipids.</text>
</comment>
<evidence type="ECO:0000256" key="13">
    <source>
        <dbReference type="ARBA" id="ARBA00023098"/>
    </source>
</evidence>
<evidence type="ECO:0000256" key="7">
    <source>
        <dbReference type="ARBA" id="ARBA00014944"/>
    </source>
</evidence>
<feature type="transmembrane region" description="Helical" evidence="20">
    <location>
        <begin position="152"/>
        <end position="177"/>
    </location>
</feature>
<evidence type="ECO:0000256" key="10">
    <source>
        <dbReference type="ARBA" id="ARBA00022679"/>
    </source>
</evidence>
<dbReference type="GO" id="GO:0008444">
    <property type="term" value="F:CDP-diacylglycerol-glycerol-3-phosphate 3-phosphatidyltransferase activity"/>
    <property type="evidence" value="ECO:0007669"/>
    <property type="project" value="UniProtKB-UniRule"/>
</dbReference>
<accession>A0AA42IZC1</accession>
<dbReference type="InterPro" id="IPR048254">
    <property type="entry name" value="CDP_ALCOHOL_P_TRANSF_CS"/>
</dbReference>
<evidence type="ECO:0000256" key="14">
    <source>
        <dbReference type="ARBA" id="ARBA00023136"/>
    </source>
</evidence>
<dbReference type="InterPro" id="IPR004570">
    <property type="entry name" value="Phosphatidylglycerol_P_synth"/>
</dbReference>
<comment type="subcellular location">
    <subcellularLocation>
        <location evidence="2">Cell membrane</location>
        <topology evidence="2">Multi-pass membrane protein</topology>
    </subcellularLocation>
</comment>
<evidence type="ECO:0000256" key="6">
    <source>
        <dbReference type="ARBA" id="ARBA00013170"/>
    </source>
</evidence>
<dbReference type="RefSeq" id="WP_053984962.1">
    <property type="nucleotide sequence ID" value="NZ_JAQIFT010000013.1"/>
</dbReference>
<evidence type="ECO:0000256" key="5">
    <source>
        <dbReference type="ARBA" id="ARBA00010441"/>
    </source>
</evidence>
<evidence type="ECO:0000256" key="9">
    <source>
        <dbReference type="ARBA" id="ARBA00022516"/>
    </source>
</evidence>
<dbReference type="FunFam" id="1.20.120.1760:FF:000004">
    <property type="entry name" value="CDP-diacylglycerol--glycerol-3-phosphate 3-phosphatidyltransferase"/>
    <property type="match status" value="1"/>
</dbReference>
<evidence type="ECO:0000256" key="20">
    <source>
        <dbReference type="SAM" id="Phobius"/>
    </source>
</evidence>
<keyword evidence="12 20" id="KW-1133">Transmembrane helix</keyword>
<evidence type="ECO:0000313" key="21">
    <source>
        <dbReference type="EMBL" id="MDA3730412.1"/>
    </source>
</evidence>
<keyword evidence="11 20" id="KW-0812">Transmembrane</keyword>
<evidence type="ECO:0000256" key="1">
    <source>
        <dbReference type="ARBA" id="ARBA00003973"/>
    </source>
</evidence>
<dbReference type="EC" id="2.7.8.5" evidence="6 18"/>
<dbReference type="GO" id="GO:0046474">
    <property type="term" value="P:glycerophospholipid biosynthetic process"/>
    <property type="evidence" value="ECO:0007669"/>
    <property type="project" value="TreeGrafter"/>
</dbReference>
<protein>
    <recommendedName>
        <fullName evidence="7 18">CDP-diacylglycerol--glycerol-3-phosphate 3-phosphatidyltransferase</fullName>
        <ecNumber evidence="6 18">2.7.8.5</ecNumber>
    </recommendedName>
</protein>
<keyword evidence="8" id="KW-1003">Cell membrane</keyword>
<keyword evidence="15" id="KW-0594">Phospholipid biosynthesis</keyword>
<dbReference type="Gene3D" id="1.20.120.1760">
    <property type="match status" value="1"/>
</dbReference>
<dbReference type="InterPro" id="IPR043130">
    <property type="entry name" value="CDP-OH_PTrfase_TM_dom"/>
</dbReference>
<gene>
    <name evidence="21" type="primary">pgsA</name>
    <name evidence="21" type="ORF">PBV87_02690</name>
</gene>
<dbReference type="InterPro" id="IPR000462">
    <property type="entry name" value="CDP-OH_P_trans"/>
</dbReference>
<keyword evidence="10 19" id="KW-0808">Transferase</keyword>
<keyword evidence="16" id="KW-1208">Phospholipid metabolism</keyword>
<dbReference type="Proteomes" id="UP001169242">
    <property type="component" value="Unassembled WGS sequence"/>
</dbReference>
<evidence type="ECO:0000256" key="15">
    <source>
        <dbReference type="ARBA" id="ARBA00023209"/>
    </source>
</evidence>
<feature type="transmembrane region" description="Helical" evidence="20">
    <location>
        <begin position="90"/>
        <end position="110"/>
    </location>
</feature>
<feature type="transmembrane region" description="Helical" evidence="20">
    <location>
        <begin position="122"/>
        <end position="146"/>
    </location>
</feature>
<dbReference type="AlphaFoldDB" id="A0AA42IZC1"/>
<evidence type="ECO:0000256" key="19">
    <source>
        <dbReference type="RuleBase" id="RU003750"/>
    </source>
</evidence>
<dbReference type="PIRSF" id="PIRSF000847">
    <property type="entry name" value="Phos_ph_gly_syn"/>
    <property type="match status" value="1"/>
</dbReference>
<proteinExistence type="inferred from homology"/>
<comment type="caution">
    <text evidence="21">The sequence shown here is derived from an EMBL/GenBank/DDBJ whole genome shotgun (WGS) entry which is preliminary data.</text>
</comment>
<comment type="pathway">
    <text evidence="4">Lipid metabolism.</text>
</comment>
<comment type="similarity">
    <text evidence="5 19">Belongs to the CDP-alcohol phosphatidyltransferase class-I family.</text>
</comment>
<dbReference type="GO" id="GO:0005886">
    <property type="term" value="C:plasma membrane"/>
    <property type="evidence" value="ECO:0007669"/>
    <property type="project" value="UniProtKB-SubCell"/>
</dbReference>
<organism evidence="21 22">
    <name type="scientific">Holtiella tumoricola</name>
    <dbReference type="NCBI Taxonomy" id="3018743"/>
    <lineage>
        <taxon>Bacteria</taxon>
        <taxon>Bacillati</taxon>
        <taxon>Bacillota</taxon>
        <taxon>Clostridia</taxon>
        <taxon>Lachnospirales</taxon>
        <taxon>Cellulosilyticaceae</taxon>
        <taxon>Holtiella</taxon>
    </lineage>
</organism>
<evidence type="ECO:0000256" key="18">
    <source>
        <dbReference type="NCBIfam" id="TIGR00560"/>
    </source>
</evidence>
<dbReference type="PANTHER" id="PTHR14269">
    <property type="entry name" value="CDP-DIACYLGLYCEROL--GLYCEROL-3-PHOSPHATE 3-PHOSPHATIDYLTRANSFERASE-RELATED"/>
    <property type="match status" value="1"/>
</dbReference>
<evidence type="ECO:0000256" key="3">
    <source>
        <dbReference type="ARBA" id="ARBA00005042"/>
    </source>
</evidence>
<sequence>MNIANQLTLARILLVFVFMAVIWNPWLSLPVTLWIALAIFVIASFTDFLDGYLARKYNLVTNLGKFMDPLADKMLVTAAMIAIVDKGTVLPAGILPAWIVVIILLREFAVSGLRLVAANENIVIAAGSLGKIKTVVQMIMIIVYLAPIQLSIWPLIATLLAYAALILTVVSGGQYIWDNRKVFKSEAKSK</sequence>
<evidence type="ECO:0000256" key="8">
    <source>
        <dbReference type="ARBA" id="ARBA00022475"/>
    </source>
</evidence>
<feature type="transmembrane region" description="Helical" evidence="20">
    <location>
        <begin position="7"/>
        <end position="27"/>
    </location>
</feature>
<evidence type="ECO:0000256" key="11">
    <source>
        <dbReference type="ARBA" id="ARBA00022692"/>
    </source>
</evidence>
<comment type="catalytic activity">
    <reaction evidence="17">
        <text>a CDP-1,2-diacyl-sn-glycerol + sn-glycerol 3-phosphate = a 1,2-diacyl-sn-glycero-3-phospho-(1'-sn-glycero-3'-phosphate) + CMP + H(+)</text>
        <dbReference type="Rhea" id="RHEA:12593"/>
        <dbReference type="ChEBI" id="CHEBI:15378"/>
        <dbReference type="ChEBI" id="CHEBI:57597"/>
        <dbReference type="ChEBI" id="CHEBI:58332"/>
        <dbReference type="ChEBI" id="CHEBI:60110"/>
        <dbReference type="ChEBI" id="CHEBI:60377"/>
        <dbReference type="EC" id="2.7.8.5"/>
    </reaction>
</comment>
<comment type="pathway">
    <text evidence="3">Phospholipid metabolism; phosphatidylglycerol biosynthesis; phosphatidylglycerol from CDP-diacylglycerol: step 1/2.</text>
</comment>
<evidence type="ECO:0000313" key="22">
    <source>
        <dbReference type="Proteomes" id="UP001169242"/>
    </source>
</evidence>
<evidence type="ECO:0000256" key="16">
    <source>
        <dbReference type="ARBA" id="ARBA00023264"/>
    </source>
</evidence>
<evidence type="ECO:0000256" key="12">
    <source>
        <dbReference type="ARBA" id="ARBA00022989"/>
    </source>
</evidence>
<keyword evidence="9" id="KW-0444">Lipid biosynthesis</keyword>
<evidence type="ECO:0000256" key="2">
    <source>
        <dbReference type="ARBA" id="ARBA00004651"/>
    </source>
</evidence>
<reference evidence="21" key="1">
    <citation type="journal article" date="2023" name="Int. J. Syst. Evol. Microbiol.">
        <title>&lt;i&gt;Holtiella tumoricola&lt;/i&gt; gen. nov. sp. nov., isolated from a human clinical sample.</title>
        <authorList>
            <person name="Allen-Vercoe E."/>
            <person name="Daigneault M.C."/>
            <person name="Vancuren S.J."/>
            <person name="Cochrane K."/>
            <person name="O'Neal L.L."/>
            <person name="Sankaranarayanan K."/>
            <person name="Lawson P.A."/>
        </authorList>
    </citation>
    <scope>NUCLEOTIDE SEQUENCE</scope>
    <source>
        <strain evidence="21">CC70A</strain>
    </source>
</reference>
<dbReference type="InterPro" id="IPR050324">
    <property type="entry name" value="CDP-alcohol_PTase-I"/>
</dbReference>
<evidence type="ECO:0000256" key="17">
    <source>
        <dbReference type="ARBA" id="ARBA00048586"/>
    </source>
</evidence>
<dbReference type="PANTHER" id="PTHR14269:SF62">
    <property type="entry name" value="CDP-DIACYLGLYCEROL--GLYCEROL-3-PHOSPHATE 3-PHOSPHATIDYLTRANSFERASE 1, CHLOROPLASTIC"/>
    <property type="match status" value="1"/>
</dbReference>
<dbReference type="EMBL" id="JAQIFT010000013">
    <property type="protein sequence ID" value="MDA3730412.1"/>
    <property type="molecule type" value="Genomic_DNA"/>
</dbReference>
<evidence type="ECO:0000256" key="4">
    <source>
        <dbReference type="ARBA" id="ARBA00005189"/>
    </source>
</evidence>
<dbReference type="NCBIfam" id="TIGR00560">
    <property type="entry name" value="pgsA"/>
    <property type="match status" value="1"/>
</dbReference>
<keyword evidence="22" id="KW-1185">Reference proteome</keyword>
<dbReference type="PROSITE" id="PS00379">
    <property type="entry name" value="CDP_ALCOHOL_P_TRANSF"/>
    <property type="match status" value="1"/>
</dbReference>
<keyword evidence="14 20" id="KW-0472">Membrane</keyword>
<name>A0AA42IZC1_9FIRM</name>